<dbReference type="AlphaFoldDB" id="A0A4Q4NZP9"/>
<comment type="caution">
    <text evidence="1">The sequence shown here is derived from an EMBL/GenBank/DDBJ whole genome shotgun (WGS) entry which is preliminary data.</text>
</comment>
<dbReference type="EMBL" id="PDXD01000001">
    <property type="protein sequence ID" value="RYN84635.1"/>
    <property type="molecule type" value="Genomic_DNA"/>
</dbReference>
<dbReference type="Gene3D" id="3.30.710.10">
    <property type="entry name" value="Potassium Channel Kv1.1, Chain A"/>
    <property type="match status" value="1"/>
</dbReference>
<organism evidence="1 2">
    <name type="scientific">Alternaria alternata</name>
    <name type="common">Alternaria rot fungus</name>
    <name type="synonym">Torula alternata</name>
    <dbReference type="NCBI Taxonomy" id="5599"/>
    <lineage>
        <taxon>Eukaryota</taxon>
        <taxon>Fungi</taxon>
        <taxon>Dikarya</taxon>
        <taxon>Ascomycota</taxon>
        <taxon>Pezizomycotina</taxon>
        <taxon>Dothideomycetes</taxon>
        <taxon>Pleosporomycetidae</taxon>
        <taxon>Pleosporales</taxon>
        <taxon>Pleosporineae</taxon>
        <taxon>Pleosporaceae</taxon>
        <taxon>Alternaria</taxon>
        <taxon>Alternaria sect. Alternaria</taxon>
        <taxon>Alternaria alternata complex</taxon>
    </lineage>
</organism>
<evidence type="ECO:0000313" key="2">
    <source>
        <dbReference type="Proteomes" id="UP000291422"/>
    </source>
</evidence>
<gene>
    <name evidence="1" type="ORF">AA0117_g489</name>
</gene>
<proteinExistence type="predicted"/>
<name>A0A4Q4NZP9_ALTAL</name>
<evidence type="ECO:0000313" key="1">
    <source>
        <dbReference type="EMBL" id="RYN84635.1"/>
    </source>
</evidence>
<evidence type="ECO:0008006" key="3">
    <source>
        <dbReference type="Google" id="ProtNLM"/>
    </source>
</evidence>
<reference evidence="2" key="1">
    <citation type="journal article" date="2019" name="bioRxiv">
        <title>Genomics, evolutionary history and diagnostics of the Alternaria alternata species group including apple and Asian pear pathotypes.</title>
        <authorList>
            <person name="Armitage A.D."/>
            <person name="Cockerton H.M."/>
            <person name="Sreenivasaprasad S."/>
            <person name="Woodhall J.W."/>
            <person name="Lane C.R."/>
            <person name="Harrison R.J."/>
            <person name="Clarkson J.P."/>
        </authorList>
    </citation>
    <scope>NUCLEOTIDE SEQUENCE [LARGE SCALE GENOMIC DNA]</scope>
    <source>
        <strain evidence="2">FERA 1177</strain>
    </source>
</reference>
<dbReference type="InterPro" id="IPR011333">
    <property type="entry name" value="SKP1/BTB/POZ_sf"/>
</dbReference>
<accession>A0A4Q4NZP9</accession>
<dbReference type="VEuPathDB" id="FungiDB:CC77DRAFT_1058460"/>
<protein>
    <recommendedName>
        <fullName evidence="3">BTB domain-containing protein</fullName>
    </recommendedName>
</protein>
<dbReference type="PANTHER" id="PTHR47843">
    <property type="entry name" value="BTB DOMAIN-CONTAINING PROTEIN-RELATED"/>
    <property type="match status" value="1"/>
</dbReference>
<dbReference type="PANTHER" id="PTHR47843:SF2">
    <property type="entry name" value="BTB DOMAIN-CONTAINING PROTEIN"/>
    <property type="match status" value="1"/>
</dbReference>
<sequence>MNVSSAASSEFFKNATKPEWRTESRPVDLSDEQPAIFKRYCQWLYTGFIAPGLLAESSSGCLAYMYVLGEKIVDHEFQNAVIQAIISDMDRMNVVPSLRTIKIIYDGTTEESAARRLLVDSWAHTIIPS</sequence>
<dbReference type="Proteomes" id="UP000291422">
    <property type="component" value="Unassembled WGS sequence"/>
</dbReference>